<protein>
    <submittedName>
        <fullName evidence="1">Uncharacterized protein</fullName>
    </submittedName>
</protein>
<dbReference type="Proteomes" id="UP001295420">
    <property type="component" value="Unassembled WGS sequence"/>
</dbReference>
<accession>A0AAU9Q4Q4</accession>
<dbReference type="AlphaFoldDB" id="A0AAU9Q4Q4"/>
<name>A0AAU9Q4Q4_9VIBR</name>
<comment type="caution">
    <text evidence="1">The sequence shown here is derived from an EMBL/GenBank/DDBJ whole genome shotgun (WGS) entry which is preliminary data.</text>
</comment>
<proteinExistence type="predicted"/>
<evidence type="ECO:0000313" key="2">
    <source>
        <dbReference type="Proteomes" id="UP001295420"/>
    </source>
</evidence>
<dbReference type="EMBL" id="CAKMTQ010000012">
    <property type="protein sequence ID" value="CAH1525847.1"/>
    <property type="molecule type" value="Genomic_DNA"/>
</dbReference>
<gene>
    <name evidence="1" type="ORF">THF1D04_20145</name>
</gene>
<organism evidence="1 2">
    <name type="scientific">Vibrio owensii</name>
    <dbReference type="NCBI Taxonomy" id="696485"/>
    <lineage>
        <taxon>Bacteria</taxon>
        <taxon>Pseudomonadati</taxon>
        <taxon>Pseudomonadota</taxon>
        <taxon>Gammaproteobacteria</taxon>
        <taxon>Vibrionales</taxon>
        <taxon>Vibrionaceae</taxon>
        <taxon>Vibrio</taxon>
    </lineage>
</organism>
<evidence type="ECO:0000313" key="1">
    <source>
        <dbReference type="EMBL" id="CAH1525847.1"/>
    </source>
</evidence>
<reference evidence="1" key="1">
    <citation type="submission" date="2022-01" db="EMBL/GenBank/DDBJ databases">
        <authorList>
            <person name="Lagorce A."/>
        </authorList>
    </citation>
    <scope>NUCLEOTIDE SEQUENCE</scope>
    <source>
        <strain evidence="1">Th15_F1_D04</strain>
    </source>
</reference>
<sequence length="46" mass="5174">MENNGEVVLTEINPFLLKCEVGICNELILIKTGWSYLLWGMGSTPF</sequence>